<dbReference type="Proteomes" id="UP000576969">
    <property type="component" value="Unassembled WGS sequence"/>
</dbReference>
<evidence type="ECO:0000256" key="2">
    <source>
        <dbReference type="ARBA" id="ARBA00010742"/>
    </source>
</evidence>
<comment type="subcellular location">
    <subcellularLocation>
        <location evidence="1">Periplasm</location>
    </subcellularLocation>
</comment>
<keyword evidence="3" id="KW-0732">Signal</keyword>
<evidence type="ECO:0000313" key="6">
    <source>
        <dbReference type="EMBL" id="NYE19273.1"/>
    </source>
</evidence>
<organism evidence="6 7">
    <name type="scientific">Microbacterium immunditiarum</name>
    <dbReference type="NCBI Taxonomy" id="337480"/>
    <lineage>
        <taxon>Bacteria</taxon>
        <taxon>Bacillati</taxon>
        <taxon>Actinomycetota</taxon>
        <taxon>Actinomycetes</taxon>
        <taxon>Micrococcales</taxon>
        <taxon>Microbacteriaceae</taxon>
        <taxon>Microbacterium</taxon>
    </lineage>
</organism>
<feature type="region of interest" description="Disordered" evidence="4">
    <location>
        <begin position="8"/>
        <end position="31"/>
    </location>
</feature>
<evidence type="ECO:0000313" key="7">
    <source>
        <dbReference type="Proteomes" id="UP000576969"/>
    </source>
</evidence>
<dbReference type="RefSeq" id="WP_179488496.1">
    <property type="nucleotide sequence ID" value="NZ_JACCBV010000001.1"/>
</dbReference>
<evidence type="ECO:0000256" key="3">
    <source>
        <dbReference type="ARBA" id="ARBA00022729"/>
    </source>
</evidence>
<dbReference type="PANTHER" id="PTHR30024:SF47">
    <property type="entry name" value="TAURINE-BINDING PERIPLASMIC PROTEIN"/>
    <property type="match status" value="1"/>
</dbReference>
<sequence length="338" mass="35783">MAGTIALASCAGQQQPQAGPSEGGADECGPLTEMTKVSLGVNPGAQDLVTQAIKEQEFDKKYNLDLDIRSFENPPASAQAVTQKAVDIGFGGVTTMAQARSKGLDVFLFGALASPSNGVFVQKDSDIEDIGDLAGARFGSFSANNSATFVVLSAIASEAFGMDKLEDELASLAVAPDAAISGLLGQGELDAILMGSTATVVTQLEGKYKQIGDLSSEYIEATGIAPVHLGIVSTDSYAADHCSELVAFSNAMRDGVEYVQADEEAWERYAETLDLTDPKAPEALQNLLGANFRTEWDEEQVEGITKMLESFIPILGEEDFMPEVPDGLFRLEFVATED</sequence>
<dbReference type="GO" id="GO:0042597">
    <property type="term" value="C:periplasmic space"/>
    <property type="evidence" value="ECO:0007669"/>
    <property type="project" value="UniProtKB-SubCell"/>
</dbReference>
<reference evidence="6 7" key="1">
    <citation type="submission" date="2020-07" db="EMBL/GenBank/DDBJ databases">
        <title>Sequencing the genomes of 1000 actinobacteria strains.</title>
        <authorList>
            <person name="Klenk H.-P."/>
        </authorList>
    </citation>
    <scope>NUCLEOTIDE SEQUENCE [LARGE SCALE GENOMIC DNA]</scope>
    <source>
        <strain evidence="6 7">DSM 24662</strain>
    </source>
</reference>
<name>A0A7Y9GMK6_9MICO</name>
<evidence type="ECO:0000259" key="5">
    <source>
        <dbReference type="Pfam" id="PF09084"/>
    </source>
</evidence>
<feature type="domain" description="SsuA/THI5-like" evidence="5">
    <location>
        <begin position="55"/>
        <end position="262"/>
    </location>
</feature>
<comment type="similarity">
    <text evidence="2">Belongs to the bacterial solute-binding protein SsuA/TauA family.</text>
</comment>
<dbReference type="EMBL" id="JACCBV010000001">
    <property type="protein sequence ID" value="NYE19273.1"/>
    <property type="molecule type" value="Genomic_DNA"/>
</dbReference>
<dbReference type="PANTHER" id="PTHR30024">
    <property type="entry name" value="ALIPHATIC SULFONATES-BINDING PROTEIN-RELATED"/>
    <property type="match status" value="1"/>
</dbReference>
<dbReference type="Pfam" id="PF09084">
    <property type="entry name" value="NMT1"/>
    <property type="match status" value="1"/>
</dbReference>
<evidence type="ECO:0000256" key="4">
    <source>
        <dbReference type="SAM" id="MobiDB-lite"/>
    </source>
</evidence>
<keyword evidence="7" id="KW-1185">Reference proteome</keyword>
<gene>
    <name evidence="6" type="ORF">BJ991_001301</name>
</gene>
<dbReference type="SUPFAM" id="SSF53850">
    <property type="entry name" value="Periplasmic binding protein-like II"/>
    <property type="match status" value="1"/>
</dbReference>
<dbReference type="AlphaFoldDB" id="A0A7Y9GMK6"/>
<comment type="caution">
    <text evidence="6">The sequence shown here is derived from an EMBL/GenBank/DDBJ whole genome shotgun (WGS) entry which is preliminary data.</text>
</comment>
<dbReference type="Gene3D" id="3.40.190.10">
    <property type="entry name" value="Periplasmic binding protein-like II"/>
    <property type="match status" value="2"/>
</dbReference>
<evidence type="ECO:0000256" key="1">
    <source>
        <dbReference type="ARBA" id="ARBA00004418"/>
    </source>
</evidence>
<proteinExistence type="inferred from homology"/>
<protein>
    <submittedName>
        <fullName evidence="6">ABC-type nitrate/sulfonate/bicarbonate transport system substrate-binding protein</fullName>
    </submittedName>
</protein>
<dbReference type="InterPro" id="IPR015168">
    <property type="entry name" value="SsuA/THI5"/>
</dbReference>
<accession>A0A7Y9GMK6</accession>